<protein>
    <submittedName>
        <fullName evidence="15">Energy transducer TonB</fullName>
    </submittedName>
</protein>
<keyword evidence="5 12" id="KW-0732">Signal</keyword>
<dbReference type="Pfam" id="PF13715">
    <property type="entry name" value="CarbopepD_reg_2"/>
    <property type="match status" value="1"/>
</dbReference>
<evidence type="ECO:0000256" key="10">
    <source>
        <dbReference type="PROSITE-ProRule" id="PRU01360"/>
    </source>
</evidence>
<evidence type="ECO:0000256" key="2">
    <source>
        <dbReference type="ARBA" id="ARBA00022448"/>
    </source>
</evidence>
<dbReference type="RefSeq" id="WP_146785473.1">
    <property type="nucleotide sequence ID" value="NZ_BAABIO010000001.1"/>
</dbReference>
<dbReference type="KEGG" id="fgg:FSB75_08280"/>
<feature type="domain" description="TonB-dependent receptor-like beta-barrel" evidence="13">
    <location>
        <begin position="453"/>
        <end position="960"/>
    </location>
</feature>
<dbReference type="Gene3D" id="2.60.40.1120">
    <property type="entry name" value="Carboxypeptidase-like, regulatory domain"/>
    <property type="match status" value="1"/>
</dbReference>
<keyword evidence="16" id="KW-1185">Reference proteome</keyword>
<evidence type="ECO:0000256" key="8">
    <source>
        <dbReference type="ARBA" id="ARBA00023170"/>
    </source>
</evidence>
<feature type="domain" description="TonB-dependent receptor plug" evidence="14">
    <location>
        <begin position="130"/>
        <end position="237"/>
    </location>
</feature>
<dbReference type="GO" id="GO:0044718">
    <property type="term" value="P:siderophore transmembrane transport"/>
    <property type="evidence" value="ECO:0007669"/>
    <property type="project" value="TreeGrafter"/>
</dbReference>
<keyword evidence="2 10" id="KW-0813">Transport</keyword>
<accession>A0A5B8UGV7</accession>
<organism evidence="15 16">
    <name type="scientific">Flavisolibacter ginsenosidimutans</name>
    <dbReference type="NCBI Taxonomy" id="661481"/>
    <lineage>
        <taxon>Bacteria</taxon>
        <taxon>Pseudomonadati</taxon>
        <taxon>Bacteroidota</taxon>
        <taxon>Chitinophagia</taxon>
        <taxon>Chitinophagales</taxon>
        <taxon>Chitinophagaceae</taxon>
        <taxon>Flavisolibacter</taxon>
    </lineage>
</organism>
<keyword evidence="7 10" id="KW-0472">Membrane</keyword>
<dbReference type="EMBL" id="CP042433">
    <property type="protein sequence ID" value="QEC55891.1"/>
    <property type="molecule type" value="Genomic_DNA"/>
</dbReference>
<dbReference type="PROSITE" id="PS52016">
    <property type="entry name" value="TONB_DEPENDENT_REC_3"/>
    <property type="match status" value="1"/>
</dbReference>
<dbReference type="InterPro" id="IPR037066">
    <property type="entry name" value="Plug_dom_sf"/>
</dbReference>
<dbReference type="InterPro" id="IPR012910">
    <property type="entry name" value="Plug_dom"/>
</dbReference>
<proteinExistence type="inferred from homology"/>
<keyword evidence="8" id="KW-0675">Receptor</keyword>
<evidence type="ECO:0000256" key="11">
    <source>
        <dbReference type="RuleBase" id="RU003357"/>
    </source>
</evidence>
<evidence type="ECO:0000256" key="4">
    <source>
        <dbReference type="ARBA" id="ARBA00022692"/>
    </source>
</evidence>
<dbReference type="GO" id="GO:0015344">
    <property type="term" value="F:siderophore uptake transmembrane transporter activity"/>
    <property type="evidence" value="ECO:0007669"/>
    <property type="project" value="TreeGrafter"/>
</dbReference>
<dbReference type="InterPro" id="IPR036942">
    <property type="entry name" value="Beta-barrel_TonB_sf"/>
</dbReference>
<keyword evidence="6 11" id="KW-0798">TonB box</keyword>
<comment type="subcellular location">
    <subcellularLocation>
        <location evidence="1 10">Cell outer membrane</location>
        <topology evidence="1 10">Multi-pass membrane protein</topology>
    </subcellularLocation>
</comment>
<dbReference type="PANTHER" id="PTHR30069:SF29">
    <property type="entry name" value="HEMOGLOBIN AND HEMOGLOBIN-HAPTOGLOBIN-BINDING PROTEIN 1-RELATED"/>
    <property type="match status" value="1"/>
</dbReference>
<dbReference type="Proteomes" id="UP000321204">
    <property type="component" value="Chromosome"/>
</dbReference>
<keyword evidence="9 10" id="KW-0998">Cell outer membrane</keyword>
<evidence type="ECO:0000259" key="14">
    <source>
        <dbReference type="Pfam" id="PF07715"/>
    </source>
</evidence>
<sequence>MNHAYNSKHHTVKKGFFFFFALFLLNVLHAQDAIEISGLVTGQDTKEALNGVTVSIKGTKTQTVTANDGSFKLRTKEKLPFTLLFTSVGFAPQEIRVNTLDSKLDVALATQTVLGNAVVITASRVRESILKSPVAIEKLDIKAIKESPAPSFYDALENVKGVQMTTSSLTFKVPNTRGFNIPNNFRFMQLVDGVDMQAATLGVPLGNAIGPTELDIQSVEITPGAASALYGMNAINGMANLLTKSPFTSQGLSVYQKTGINHVDGLDYSPSILTETSLRYAKAFNRFAFKLNFGYMQGTDWSSNTRLDQNTANLKSANPSFPELNGQFNTAFDGWNKYGDDALAGSNVVSIGGLTINGKNNQTLRVARTGYWEKDLINPKADNLKFDGSFYYKLKGGSELSYAYRVGKMDGVFQRGNKVQLDNVIVQNHKIEWKGSDFLIRSYVSLENTGDSYNVKPLADNLDLYSGGATDTKTATSWGTKYKNALLAYAAANGGALSSANLAAATQYARTQADASRVKPGTPEFDALKATIIKINNWDIKSSAIPDAPETGGAALLQMSRLYHTEAQWDLSKKVKVLDLLVGGDARIYELIPDGNNFVDFDRPIEERNKPEKDGSFGSNVYYRKFGAFTQATKTFFDQKLKLFGSLRYDYNPEFDPKFTPRLAAVYTIAQKHNIRFTYQQGYRFPSLFEALSYVNNGRVKRVGSLSYINQGLGYLENSYTQASVVNFNAAVSAAGNSDSAALASKGLLQVANLPKARPESIRSFEVGYKGVLFDNKVLIDLDAYANHYEGFLGQLQVYVPKGETVGSDAAVLAMLDRNRDATAATATTAASKGQDRYRVYTNAKNAYNNFGSALGVTYNLYKKFTVWGNVSYNKMEQASGTDIFATAFNTPEWFTNVSFGNREVVKNVGFNIVWHWQDAFLWESPLVTGDVDAYNTIDAQVNLRLPKLKSTVKAGGANILNHRYIQYAGGPTLGALYYVAITVDGILGK</sequence>
<dbReference type="InterPro" id="IPR008969">
    <property type="entry name" value="CarboxyPept-like_regulatory"/>
</dbReference>
<evidence type="ECO:0000256" key="6">
    <source>
        <dbReference type="ARBA" id="ARBA00023077"/>
    </source>
</evidence>
<name>A0A5B8UGV7_9BACT</name>
<dbReference type="Gene3D" id="2.40.170.20">
    <property type="entry name" value="TonB-dependent receptor, beta-barrel domain"/>
    <property type="match status" value="1"/>
</dbReference>
<dbReference type="AlphaFoldDB" id="A0A5B8UGV7"/>
<reference evidence="15 16" key="1">
    <citation type="journal article" date="2015" name="Int. J. Syst. Evol. Microbiol.">
        <title>Flavisolibacter ginsenosidimutans sp. nov., with ginsenoside-converting activity isolated from soil used for cultivating ginseng.</title>
        <authorList>
            <person name="Zhao Y."/>
            <person name="Liu Q."/>
            <person name="Kang M.S."/>
            <person name="Jin F."/>
            <person name="Yu H."/>
            <person name="Im W.T."/>
        </authorList>
    </citation>
    <scope>NUCLEOTIDE SEQUENCE [LARGE SCALE GENOMIC DNA]</scope>
    <source>
        <strain evidence="15 16">Gsoil 636</strain>
    </source>
</reference>
<dbReference type="Gene3D" id="2.170.130.10">
    <property type="entry name" value="TonB-dependent receptor, plug domain"/>
    <property type="match status" value="1"/>
</dbReference>
<dbReference type="SUPFAM" id="SSF49464">
    <property type="entry name" value="Carboxypeptidase regulatory domain-like"/>
    <property type="match status" value="1"/>
</dbReference>
<keyword evidence="4 10" id="KW-0812">Transmembrane</keyword>
<dbReference type="GO" id="GO:0009279">
    <property type="term" value="C:cell outer membrane"/>
    <property type="evidence" value="ECO:0007669"/>
    <property type="project" value="UniProtKB-SubCell"/>
</dbReference>
<evidence type="ECO:0000256" key="1">
    <source>
        <dbReference type="ARBA" id="ARBA00004571"/>
    </source>
</evidence>
<dbReference type="OrthoDB" id="1109208at2"/>
<feature type="signal peptide" evidence="12">
    <location>
        <begin position="1"/>
        <end position="30"/>
    </location>
</feature>
<dbReference type="InterPro" id="IPR000531">
    <property type="entry name" value="Beta-barrel_TonB"/>
</dbReference>
<dbReference type="PANTHER" id="PTHR30069">
    <property type="entry name" value="TONB-DEPENDENT OUTER MEMBRANE RECEPTOR"/>
    <property type="match status" value="1"/>
</dbReference>
<evidence type="ECO:0000256" key="7">
    <source>
        <dbReference type="ARBA" id="ARBA00023136"/>
    </source>
</evidence>
<comment type="similarity">
    <text evidence="10 11">Belongs to the TonB-dependent receptor family.</text>
</comment>
<dbReference type="Pfam" id="PF07715">
    <property type="entry name" value="Plug"/>
    <property type="match status" value="1"/>
</dbReference>
<evidence type="ECO:0000259" key="13">
    <source>
        <dbReference type="Pfam" id="PF00593"/>
    </source>
</evidence>
<dbReference type="SUPFAM" id="SSF56935">
    <property type="entry name" value="Porins"/>
    <property type="match status" value="1"/>
</dbReference>
<evidence type="ECO:0000256" key="9">
    <source>
        <dbReference type="ARBA" id="ARBA00023237"/>
    </source>
</evidence>
<gene>
    <name evidence="15" type="ORF">FSB75_08280</name>
</gene>
<evidence type="ECO:0000313" key="16">
    <source>
        <dbReference type="Proteomes" id="UP000321204"/>
    </source>
</evidence>
<dbReference type="InterPro" id="IPR039426">
    <property type="entry name" value="TonB-dep_rcpt-like"/>
</dbReference>
<evidence type="ECO:0000313" key="15">
    <source>
        <dbReference type="EMBL" id="QEC55891.1"/>
    </source>
</evidence>
<evidence type="ECO:0000256" key="12">
    <source>
        <dbReference type="SAM" id="SignalP"/>
    </source>
</evidence>
<evidence type="ECO:0000256" key="3">
    <source>
        <dbReference type="ARBA" id="ARBA00022452"/>
    </source>
</evidence>
<evidence type="ECO:0000256" key="5">
    <source>
        <dbReference type="ARBA" id="ARBA00022729"/>
    </source>
</evidence>
<keyword evidence="3 10" id="KW-1134">Transmembrane beta strand</keyword>
<feature type="chain" id="PRO_5022896582" evidence="12">
    <location>
        <begin position="31"/>
        <end position="990"/>
    </location>
</feature>
<dbReference type="Pfam" id="PF00593">
    <property type="entry name" value="TonB_dep_Rec_b-barrel"/>
    <property type="match status" value="1"/>
</dbReference>